<comment type="caution">
    <text evidence="2">The sequence shown here is derived from an EMBL/GenBank/DDBJ whole genome shotgun (WGS) entry which is preliminary data.</text>
</comment>
<dbReference type="AlphaFoldDB" id="A0A0G1NNA5"/>
<proteinExistence type="predicted"/>
<feature type="chain" id="PRO_5002538865" description="Peptidase M30, hyicolysin" evidence="1">
    <location>
        <begin position="27"/>
        <end position="546"/>
    </location>
</feature>
<sequence>MLKIKKLIVMSAACAALFVFPAGLRADEISQRQTFFVNAKYDEFNRTTVNATLRHISQRAYFYVDDRFWSGLSAFGQNKITEAISELAREFDNNIYPESVAYWGAEPNPGVDGDSRVTVLLEDLVATAGGYFDGINNYRREEASDSNQREMVYISADSLAPALAKEFLAHEFQHLISSNQKEIQKGLSEEVWLNETRSEYAGAITSYDSESASGGVLSRRISIFKSSPSDSLIEWPNVATDYAQAALLGRYISGHYENILAETIKSNSIGIASINEFLARRGNTERFENIFANWTVANYINSASTNPKFSYTQEYLKDIQINPSRVTNITAGSDHSFSYSLEPWRAYWHKINVDSSETRAIKISFDPSLYKITYIDNLERNGFISNPGYITNPGGLQNFTLIPFHASVGSQNLTIKMAYTDEQPAAMFGPELKDGALIHKQGEPELYVIEGRYKRYLRPEVIRMYGHLDPNRAIALDAKTFDSYMSTNYVRYANDQKVYAVWPDGTKHWLQMSAKTFTDSGRDWNSIFIINDLELNAYQTSTPITR</sequence>
<name>A0A0G1NNA5_9BACT</name>
<organism evidence="2 3">
    <name type="scientific">Candidatus Nomurabacteria bacterium GW2011_GWA1_46_11</name>
    <dbReference type="NCBI Taxonomy" id="1618732"/>
    <lineage>
        <taxon>Bacteria</taxon>
        <taxon>Candidatus Nomuraibacteriota</taxon>
    </lineage>
</organism>
<dbReference type="Proteomes" id="UP000034107">
    <property type="component" value="Unassembled WGS sequence"/>
</dbReference>
<feature type="signal peptide" evidence="1">
    <location>
        <begin position="1"/>
        <end position="26"/>
    </location>
</feature>
<evidence type="ECO:0000256" key="1">
    <source>
        <dbReference type="SAM" id="SignalP"/>
    </source>
</evidence>
<gene>
    <name evidence="2" type="ORF">UX31_C0011G0019</name>
</gene>
<keyword evidence="1" id="KW-0732">Signal</keyword>
<evidence type="ECO:0000313" key="2">
    <source>
        <dbReference type="EMBL" id="KKU21827.1"/>
    </source>
</evidence>
<accession>A0A0G1NNA5</accession>
<evidence type="ECO:0000313" key="3">
    <source>
        <dbReference type="Proteomes" id="UP000034107"/>
    </source>
</evidence>
<reference evidence="2 3" key="1">
    <citation type="journal article" date="2015" name="Nature">
        <title>rRNA introns, odd ribosomes, and small enigmatic genomes across a large radiation of phyla.</title>
        <authorList>
            <person name="Brown C.T."/>
            <person name="Hug L.A."/>
            <person name="Thomas B.C."/>
            <person name="Sharon I."/>
            <person name="Castelle C.J."/>
            <person name="Singh A."/>
            <person name="Wilkins M.J."/>
            <person name="Williams K.H."/>
            <person name="Banfield J.F."/>
        </authorList>
    </citation>
    <scope>NUCLEOTIDE SEQUENCE [LARGE SCALE GENOMIC DNA]</scope>
</reference>
<evidence type="ECO:0008006" key="4">
    <source>
        <dbReference type="Google" id="ProtNLM"/>
    </source>
</evidence>
<protein>
    <recommendedName>
        <fullName evidence="4">Peptidase M30, hyicolysin</fullName>
    </recommendedName>
</protein>
<dbReference type="EMBL" id="LCLS01000011">
    <property type="protein sequence ID" value="KKU21827.1"/>
    <property type="molecule type" value="Genomic_DNA"/>
</dbReference>